<protein>
    <submittedName>
        <fullName evidence="2">SMI1/KNR4 family protein</fullName>
    </submittedName>
</protein>
<gene>
    <name evidence="2" type="ORF">L1O03_00425</name>
</gene>
<dbReference type="InterPro" id="IPR037883">
    <property type="entry name" value="Knr4/Smi1-like_sf"/>
</dbReference>
<dbReference type="RefSeq" id="WP_236117464.1">
    <property type="nucleotide sequence ID" value="NZ_JAKGSI010000001.1"/>
</dbReference>
<dbReference type="Gene3D" id="3.40.1580.10">
    <property type="entry name" value="SMI1/KNR4-like"/>
    <property type="match status" value="1"/>
</dbReference>
<keyword evidence="3" id="KW-1185">Reference proteome</keyword>
<comment type="caution">
    <text evidence="2">The sequence shown here is derived from an EMBL/GenBank/DDBJ whole genome shotgun (WGS) entry which is preliminary data.</text>
</comment>
<reference evidence="2" key="1">
    <citation type="submission" date="2022-01" db="EMBL/GenBank/DDBJ databases">
        <title>Corynebacterium sp. nov isolated from isolated from the feces of the greater white-fronted geese (Anser albifrons) at Poyang Lake, PR China.</title>
        <authorList>
            <person name="Liu Q."/>
        </authorList>
    </citation>
    <scope>NUCLEOTIDE SEQUENCE</scope>
    <source>
        <strain evidence="2">JCM 32435</strain>
    </source>
</reference>
<proteinExistence type="predicted"/>
<accession>A0A9X1QLV6</accession>
<dbReference type="Pfam" id="PF09346">
    <property type="entry name" value="SMI1_KNR4"/>
    <property type="match status" value="1"/>
</dbReference>
<evidence type="ECO:0000259" key="1">
    <source>
        <dbReference type="Pfam" id="PF09346"/>
    </source>
</evidence>
<dbReference type="SUPFAM" id="SSF160631">
    <property type="entry name" value="SMI1/KNR4-like"/>
    <property type="match status" value="1"/>
</dbReference>
<evidence type="ECO:0000313" key="3">
    <source>
        <dbReference type="Proteomes" id="UP001139336"/>
    </source>
</evidence>
<dbReference type="EMBL" id="JAKGSI010000001">
    <property type="protein sequence ID" value="MCF4005652.1"/>
    <property type="molecule type" value="Genomic_DNA"/>
</dbReference>
<organism evidence="2 3">
    <name type="scientific">Corynebacterium uropygiale</name>
    <dbReference type="NCBI Taxonomy" id="1775911"/>
    <lineage>
        <taxon>Bacteria</taxon>
        <taxon>Bacillati</taxon>
        <taxon>Actinomycetota</taxon>
        <taxon>Actinomycetes</taxon>
        <taxon>Mycobacteriales</taxon>
        <taxon>Corynebacteriaceae</taxon>
        <taxon>Corynebacterium</taxon>
    </lineage>
</organism>
<feature type="domain" description="Knr4/Smi1-like" evidence="1">
    <location>
        <begin position="225"/>
        <end position="344"/>
    </location>
</feature>
<dbReference type="AlphaFoldDB" id="A0A9X1QLV6"/>
<evidence type="ECO:0000313" key="2">
    <source>
        <dbReference type="EMBL" id="MCF4005652.1"/>
    </source>
</evidence>
<dbReference type="Proteomes" id="UP001139336">
    <property type="component" value="Unassembled WGS sequence"/>
</dbReference>
<name>A0A9X1QLV6_9CORY</name>
<sequence length="395" mass="45785">MKDKRAVSYSGKHRFEGVPVWKAEIITKGEPVVRALKLIESEDVPKNVAECISARKYSVPDVEYIYRVMYAHRFSYHVYSSQKYWYADAIVFLIWLFRPICKYKETMDFFGYYGRDRALFDDAMNNAFSDNPNYMYNHEIWGLWSPVWDKLVAAGKIFFDEEGFANVHYKDVQRAINLYRENGYPWKGADLDWLEEEVKAGRAMEALGVEESQIFPLNPPPDWKKILLFELKLGHVLPRGLVQILKNDGKLGKRNWVAGPWHPENGMAIEILRPCDFANESREVRKEAAGRRGVLPFATGEDGEHECLAINYWRPGVPRGAVVYLDNEGDFPVTMVARNFNEFLGMLQEDPYEGRDLTEEEELAMVWVDPAERASVRVARPILGFPDPRDKHAEW</sequence>
<dbReference type="InterPro" id="IPR018958">
    <property type="entry name" value="Knr4/Smi1-like_dom"/>
</dbReference>